<evidence type="ECO:0000256" key="3">
    <source>
        <dbReference type="ARBA" id="ARBA00022448"/>
    </source>
</evidence>
<keyword evidence="6 15" id="KW-0812">Transmembrane</keyword>
<dbReference type="EMBL" id="CP073084">
    <property type="protein sequence ID" value="QUE54176.1"/>
    <property type="molecule type" value="Genomic_DNA"/>
</dbReference>
<reference evidence="17 18" key="1">
    <citation type="submission" date="2021-04" db="EMBL/GenBank/DDBJ databases">
        <title>Complete genome sequence of a novel Streptococcus species.</title>
        <authorList>
            <person name="Teng J.L.L."/>
        </authorList>
    </citation>
    <scope>NUCLEOTIDE SEQUENCE [LARGE SCALE GENOMIC DNA]</scope>
    <source>
        <strain evidence="17 18">HKU75</strain>
    </source>
</reference>
<dbReference type="Gene3D" id="1.10.287.1770">
    <property type="match status" value="1"/>
</dbReference>
<feature type="transmembrane region" description="Helical" evidence="15">
    <location>
        <begin position="343"/>
        <end position="367"/>
    </location>
</feature>
<feature type="transmembrane region" description="Helical" evidence="15">
    <location>
        <begin position="452"/>
        <end position="472"/>
    </location>
</feature>
<feature type="domain" description="FeoB-type G" evidence="16">
    <location>
        <begin position="2"/>
        <end position="163"/>
    </location>
</feature>
<dbReference type="PROSITE" id="PS51711">
    <property type="entry name" value="G_FEOB"/>
    <property type="match status" value="1"/>
</dbReference>
<feature type="transmembrane region" description="Helical" evidence="15">
    <location>
        <begin position="643"/>
        <end position="669"/>
    </location>
</feature>
<feature type="transmembrane region" description="Helical" evidence="15">
    <location>
        <begin position="675"/>
        <end position="694"/>
    </location>
</feature>
<evidence type="ECO:0000256" key="13">
    <source>
        <dbReference type="ARBA" id="ARBA00031200"/>
    </source>
</evidence>
<evidence type="ECO:0000256" key="5">
    <source>
        <dbReference type="ARBA" id="ARBA00022496"/>
    </source>
</evidence>
<feature type="transmembrane region" description="Helical" evidence="15">
    <location>
        <begin position="422"/>
        <end position="446"/>
    </location>
</feature>
<dbReference type="CDD" id="cd01879">
    <property type="entry name" value="FeoB"/>
    <property type="match status" value="1"/>
</dbReference>
<evidence type="ECO:0000256" key="10">
    <source>
        <dbReference type="ARBA" id="ARBA00023065"/>
    </source>
</evidence>
<dbReference type="SUPFAM" id="SSF52540">
    <property type="entry name" value="P-loop containing nucleoside triphosphate hydrolases"/>
    <property type="match status" value="1"/>
</dbReference>
<evidence type="ECO:0000256" key="8">
    <source>
        <dbReference type="ARBA" id="ARBA00022989"/>
    </source>
</evidence>
<keyword evidence="8 15" id="KW-1133">Transmembrane helix</keyword>
<name>A0ABX7YK47_9STRE</name>
<evidence type="ECO:0000256" key="15">
    <source>
        <dbReference type="RuleBase" id="RU362098"/>
    </source>
</evidence>
<keyword evidence="4" id="KW-1003">Cell membrane</keyword>
<comment type="function">
    <text evidence="1 15">Probable transporter of a GTP-driven Fe(2+) uptake system.</text>
</comment>
<proteinExistence type="inferred from homology"/>
<accession>A0ABX7YK47</accession>
<sequence length="720" mass="79614">MTTHIALAGNPNSGKTTLFNLLTGANQRVGNWPGVTVERKSGQLKKDKTLVLQDLPGIYSLSPYTPEERVARDYLLSTEPALILNLVDATNLERNLYLTLQLIETGLPLVLALNMSDVLASQGRSLNLELLSYHLGISVVAISAVKKTGMPTLSQTIYRDLEQPKVQPFPQYDKQIEAALAQIMDFLPQDIPAHQQRFYAIKLLEKDEGIKTRLNLGEEAQAEIADIISIVEKLYNDESDAIMVNQRYQLIETIAQLVEKEAGSGFHLSDKIDQIVTNRFLALPIFAAVMWLVYFLSIQTVGTMGTDWVNEVLFGELVPNFIENGLQTLGVEDWLQSLILDGIVAGCGAILGFVPQIFVLFFCLGILEDIGYMSRIAFVMDRIFRRFGLSGKSFIPMLISTGCGVPGVMASRTIESEADRKITIMTATFMPCSAKLPIISLVAGAFFPGNPWIAPSAYFVGMAAIVLSGVALKKTKQLGGVASPFIMELPSYHLPQLTSVLRYSFDKSLSFIKRAGTIIFVTNVIIWFTSSYNWALQMVETDQSILASLGRGLAFFFEPLGFGNWRATVAAVTGLLAKETVIATFGILYKLGETTEENPELWSQLQNDYTALSAYAFLIFNLLCAPCFAAIGAIHREMGTAKWTWIAVGFQTLLAYCVSLTCYQLGSVLFYQQPLSFWTIASLLILVLGLYLLLRKPQQDLPIVRLHQLEKGELAWPPSS</sequence>
<dbReference type="PRINTS" id="PR00326">
    <property type="entry name" value="GTP1OBG"/>
</dbReference>
<dbReference type="Pfam" id="PF07664">
    <property type="entry name" value="FeoB_C"/>
    <property type="match status" value="1"/>
</dbReference>
<dbReference type="Gene3D" id="3.40.50.300">
    <property type="entry name" value="P-loop containing nucleotide triphosphate hydrolases"/>
    <property type="match status" value="1"/>
</dbReference>
<evidence type="ECO:0000256" key="9">
    <source>
        <dbReference type="ARBA" id="ARBA00023004"/>
    </source>
</evidence>
<dbReference type="InterPro" id="IPR006073">
    <property type="entry name" value="GTP-bd"/>
</dbReference>
<evidence type="ECO:0000256" key="7">
    <source>
        <dbReference type="ARBA" id="ARBA00022741"/>
    </source>
</evidence>
<organism evidence="17 18">
    <name type="scientific">Streptococcus oriscaviae</name>
    <dbReference type="NCBI Taxonomy" id="2781599"/>
    <lineage>
        <taxon>Bacteria</taxon>
        <taxon>Bacillati</taxon>
        <taxon>Bacillota</taxon>
        <taxon>Bacilli</taxon>
        <taxon>Lactobacillales</taxon>
        <taxon>Streptococcaceae</taxon>
        <taxon>Streptococcus</taxon>
    </lineage>
</organism>
<dbReference type="PANTHER" id="PTHR43185:SF1">
    <property type="entry name" value="FE(2+) TRANSPORTER FEOB"/>
    <property type="match status" value="1"/>
</dbReference>
<evidence type="ECO:0000313" key="18">
    <source>
        <dbReference type="Proteomes" id="UP000677616"/>
    </source>
</evidence>
<evidence type="ECO:0000256" key="14">
    <source>
        <dbReference type="NCBIfam" id="TIGR00437"/>
    </source>
</evidence>
<dbReference type="RefSeq" id="WP_212570489.1">
    <property type="nucleotide sequence ID" value="NZ_CP073084.1"/>
</dbReference>
<evidence type="ECO:0000259" key="16">
    <source>
        <dbReference type="PROSITE" id="PS51711"/>
    </source>
</evidence>
<evidence type="ECO:0000256" key="12">
    <source>
        <dbReference type="ARBA" id="ARBA00023136"/>
    </source>
</evidence>
<keyword evidence="7" id="KW-0547">Nucleotide-binding</keyword>
<dbReference type="InterPro" id="IPR011642">
    <property type="entry name" value="Gate_dom"/>
</dbReference>
<keyword evidence="3 15" id="KW-0813">Transport</keyword>
<evidence type="ECO:0000256" key="11">
    <source>
        <dbReference type="ARBA" id="ARBA00023134"/>
    </source>
</evidence>
<evidence type="ECO:0000313" key="17">
    <source>
        <dbReference type="EMBL" id="QUE54176.1"/>
    </source>
</evidence>
<evidence type="ECO:0000256" key="2">
    <source>
        <dbReference type="ARBA" id="ARBA00004651"/>
    </source>
</evidence>
<feature type="transmembrane region" description="Helical" evidence="15">
    <location>
        <begin position="280"/>
        <end position="298"/>
    </location>
</feature>
<comment type="subcellular location">
    <subcellularLocation>
        <location evidence="2 15">Cell membrane</location>
        <topology evidence="2 15">Multi-pass membrane protein</topology>
    </subcellularLocation>
</comment>
<feature type="transmembrane region" description="Helical" evidence="15">
    <location>
        <begin position="511"/>
        <end position="532"/>
    </location>
</feature>
<evidence type="ECO:0000256" key="1">
    <source>
        <dbReference type="ARBA" id="ARBA00003926"/>
    </source>
</evidence>
<keyword evidence="11 15" id="KW-0342">GTP-binding</keyword>
<keyword evidence="12 15" id="KW-0472">Membrane</keyword>
<dbReference type="PANTHER" id="PTHR43185">
    <property type="entry name" value="FERROUS IRON TRANSPORT PROTEIN B"/>
    <property type="match status" value="1"/>
</dbReference>
<feature type="transmembrane region" description="Helical" evidence="15">
    <location>
        <begin position="569"/>
        <end position="589"/>
    </location>
</feature>
<comment type="similarity">
    <text evidence="15">Belongs to the TRAFAC class TrmE-Era-EngA-EngB-Septin-like GTPase superfamily. FeoB GTPase (TC 9.A.8) family.</text>
</comment>
<dbReference type="Pfam" id="PF17910">
    <property type="entry name" value="FeoB_Cyto"/>
    <property type="match status" value="1"/>
</dbReference>
<evidence type="ECO:0000256" key="4">
    <source>
        <dbReference type="ARBA" id="ARBA00022475"/>
    </source>
</evidence>
<dbReference type="InterPro" id="IPR041069">
    <property type="entry name" value="FeoB_Cyto"/>
</dbReference>
<keyword evidence="5 15" id="KW-0410">Iron transport</keyword>
<dbReference type="Proteomes" id="UP000677616">
    <property type="component" value="Chromosome"/>
</dbReference>
<dbReference type="Pfam" id="PF02421">
    <property type="entry name" value="FeoB_N"/>
    <property type="match status" value="1"/>
</dbReference>
<dbReference type="InterPro" id="IPR050860">
    <property type="entry name" value="FeoB_GTPase"/>
</dbReference>
<keyword evidence="18" id="KW-1185">Reference proteome</keyword>
<gene>
    <name evidence="17" type="primary">feoB</name>
    <name evidence="17" type="ORF">INT76_10205</name>
</gene>
<dbReference type="Pfam" id="PF07670">
    <property type="entry name" value="Gate"/>
    <property type="match status" value="2"/>
</dbReference>
<dbReference type="InterPro" id="IPR003373">
    <property type="entry name" value="Fe2_transport_prot-B"/>
</dbReference>
<dbReference type="NCBIfam" id="TIGR00437">
    <property type="entry name" value="feoB"/>
    <property type="match status" value="1"/>
</dbReference>
<protein>
    <recommendedName>
        <fullName evidence="13 14">Ferrous iron transport protein B</fullName>
    </recommendedName>
</protein>
<keyword evidence="9 15" id="KW-0408">Iron</keyword>
<keyword evidence="10" id="KW-0406">Ion transport</keyword>
<feature type="transmembrane region" description="Helical" evidence="15">
    <location>
        <begin position="609"/>
        <end position="631"/>
    </location>
</feature>
<dbReference type="InterPro" id="IPR027417">
    <property type="entry name" value="P-loop_NTPase"/>
</dbReference>
<dbReference type="InterPro" id="IPR011640">
    <property type="entry name" value="Fe2_transport_prot_B_C"/>
</dbReference>
<dbReference type="InterPro" id="IPR030389">
    <property type="entry name" value="G_FEOB_dom"/>
</dbReference>
<evidence type="ECO:0000256" key="6">
    <source>
        <dbReference type="ARBA" id="ARBA00022692"/>
    </source>
</evidence>